<dbReference type="InterPro" id="IPR004143">
    <property type="entry name" value="BPL_LPL_catalytic"/>
</dbReference>
<organism evidence="2 3">
    <name type="scientific">Eiseniibacteriota bacterium</name>
    <dbReference type="NCBI Taxonomy" id="2212470"/>
    <lineage>
        <taxon>Bacteria</taxon>
        <taxon>Candidatus Eiseniibacteriota</taxon>
    </lineage>
</organism>
<proteinExistence type="predicted"/>
<gene>
    <name evidence="2" type="ORF">E6K80_01700</name>
</gene>
<dbReference type="PANTHER" id="PTHR43679">
    <property type="entry name" value="OCTANOYLTRANSFERASE LIPM-RELATED"/>
    <property type="match status" value="1"/>
</dbReference>
<evidence type="ECO:0000259" key="1">
    <source>
        <dbReference type="PROSITE" id="PS51733"/>
    </source>
</evidence>
<protein>
    <recommendedName>
        <fullName evidence="1">BPL/LPL catalytic domain-containing protein</fullName>
    </recommendedName>
</protein>
<dbReference type="Proteomes" id="UP000319836">
    <property type="component" value="Unassembled WGS sequence"/>
</dbReference>
<dbReference type="Gene3D" id="3.30.930.10">
    <property type="entry name" value="Bira Bifunctional Protein, Domain 2"/>
    <property type="match status" value="1"/>
</dbReference>
<dbReference type="InterPro" id="IPR050664">
    <property type="entry name" value="Octanoyltrans_LipM/LipL"/>
</dbReference>
<dbReference type="AlphaFoldDB" id="A0A538UAV5"/>
<accession>A0A538UAV5</accession>
<comment type="caution">
    <text evidence="2">The sequence shown here is derived from an EMBL/GenBank/DDBJ whole genome shotgun (WGS) entry which is preliminary data.</text>
</comment>
<feature type="domain" description="BPL/LPL catalytic" evidence="1">
    <location>
        <begin position="27"/>
        <end position="229"/>
    </location>
</feature>
<name>A0A538UAV5_UNCEI</name>
<dbReference type="Pfam" id="PF21948">
    <property type="entry name" value="LplA-B_cat"/>
    <property type="match status" value="1"/>
</dbReference>
<dbReference type="InterPro" id="IPR045864">
    <property type="entry name" value="aa-tRNA-synth_II/BPL/LPL"/>
</dbReference>
<evidence type="ECO:0000313" key="3">
    <source>
        <dbReference type="Proteomes" id="UP000319836"/>
    </source>
</evidence>
<sequence>MILWIDGSHAPEENMRRDAMLLANAEAGAPPVLRLFSFHPHGITLGAREHPEDTLDLERCRRDGIPWAVRPTGGRAIFHAEEWTYSLAAPIDDRAWGGTQAEAYRRASALVAASLGRLGIPATMALSQRRAPGAGAACFASAARHEIEAHGRKLVGSAQRRTRRALLQQGSVLLGDGHLRLADYLRGVDPELVRLRLAAASIHAGTWLGPEVPLGRWGDALENELGGRAWRLEGAEGLFLLTLENPGFYTAALTQVER</sequence>
<dbReference type="PROSITE" id="PS51733">
    <property type="entry name" value="BPL_LPL_CATALYTIC"/>
    <property type="match status" value="1"/>
</dbReference>
<dbReference type="PANTHER" id="PTHR43679:SF2">
    <property type="entry name" value="OCTANOYL-[GCVH]:PROTEIN N-OCTANOYLTRANSFERASE"/>
    <property type="match status" value="1"/>
</dbReference>
<dbReference type="SUPFAM" id="SSF55681">
    <property type="entry name" value="Class II aaRS and biotin synthetases"/>
    <property type="match status" value="1"/>
</dbReference>
<reference evidence="2 3" key="1">
    <citation type="journal article" date="2019" name="Nat. Microbiol.">
        <title>Mediterranean grassland soil C-N compound turnover is dependent on rainfall and depth, and is mediated by genomically divergent microorganisms.</title>
        <authorList>
            <person name="Diamond S."/>
            <person name="Andeer P.F."/>
            <person name="Li Z."/>
            <person name="Crits-Christoph A."/>
            <person name="Burstein D."/>
            <person name="Anantharaman K."/>
            <person name="Lane K.R."/>
            <person name="Thomas B.C."/>
            <person name="Pan C."/>
            <person name="Northen T.R."/>
            <person name="Banfield J.F."/>
        </authorList>
    </citation>
    <scope>NUCLEOTIDE SEQUENCE [LARGE SCALE GENOMIC DNA]</scope>
    <source>
        <strain evidence="2">WS_10</strain>
    </source>
</reference>
<evidence type="ECO:0000313" key="2">
    <source>
        <dbReference type="EMBL" id="TMQ72849.1"/>
    </source>
</evidence>
<dbReference type="EMBL" id="VBPA01000035">
    <property type="protein sequence ID" value="TMQ72849.1"/>
    <property type="molecule type" value="Genomic_DNA"/>
</dbReference>